<dbReference type="Gene3D" id="3.40.50.1820">
    <property type="entry name" value="alpha/beta hydrolase"/>
    <property type="match status" value="1"/>
</dbReference>
<comment type="caution">
    <text evidence="3">The sequence shown here is derived from an EMBL/GenBank/DDBJ whole genome shotgun (WGS) entry which is preliminary data.</text>
</comment>
<gene>
    <name evidence="3" type="ORF">ANOM_002002</name>
</gene>
<dbReference type="Proteomes" id="UP000037505">
    <property type="component" value="Unassembled WGS sequence"/>
</dbReference>
<evidence type="ECO:0000259" key="2">
    <source>
        <dbReference type="Pfam" id="PF07859"/>
    </source>
</evidence>
<evidence type="ECO:0000313" key="3">
    <source>
        <dbReference type="EMBL" id="KNG89763.1"/>
    </source>
</evidence>
<dbReference type="InterPro" id="IPR029058">
    <property type="entry name" value="AB_hydrolase_fold"/>
</dbReference>
<organism evidence="3 4">
    <name type="scientific">Aspergillus nomiae NRRL (strain ATCC 15546 / NRRL 13137 / CBS 260.88 / M93)</name>
    <dbReference type="NCBI Taxonomy" id="1509407"/>
    <lineage>
        <taxon>Eukaryota</taxon>
        <taxon>Fungi</taxon>
        <taxon>Dikarya</taxon>
        <taxon>Ascomycota</taxon>
        <taxon>Pezizomycotina</taxon>
        <taxon>Eurotiomycetes</taxon>
        <taxon>Eurotiomycetidae</taxon>
        <taxon>Eurotiales</taxon>
        <taxon>Aspergillaceae</taxon>
        <taxon>Aspergillus</taxon>
        <taxon>Aspergillus subgen. Circumdati</taxon>
    </lineage>
</organism>
<dbReference type="GeneID" id="26803806"/>
<dbReference type="EMBL" id="JNOM01000025">
    <property type="protein sequence ID" value="KNG89763.1"/>
    <property type="molecule type" value="Genomic_DNA"/>
</dbReference>
<dbReference type="OrthoDB" id="19653at2759"/>
<dbReference type="PANTHER" id="PTHR48081:SF3">
    <property type="entry name" value="ALPHA_BETA HYDROLASE FOLD-3 DOMAIN-CONTAINING PROTEIN"/>
    <property type="match status" value="1"/>
</dbReference>
<dbReference type="PANTHER" id="PTHR48081">
    <property type="entry name" value="AB HYDROLASE SUPERFAMILY PROTEIN C4A8.06C"/>
    <property type="match status" value="1"/>
</dbReference>
<dbReference type="InterPro" id="IPR050300">
    <property type="entry name" value="GDXG_lipolytic_enzyme"/>
</dbReference>
<accession>A0A0L1JEC7</accession>
<dbReference type="STRING" id="1509407.A0A0L1JEC7"/>
<dbReference type="Pfam" id="PF07859">
    <property type="entry name" value="Abhydrolase_3"/>
    <property type="match status" value="1"/>
</dbReference>
<dbReference type="AlphaFoldDB" id="A0A0L1JEC7"/>
<reference evidence="3 4" key="1">
    <citation type="submission" date="2014-06" db="EMBL/GenBank/DDBJ databases">
        <title>The Genome of the Aflatoxigenic Filamentous Fungus Aspergillus nomius.</title>
        <authorList>
            <person name="Moore M.G."/>
            <person name="Shannon B.M."/>
            <person name="Brian M.M."/>
        </authorList>
    </citation>
    <scope>NUCLEOTIDE SEQUENCE [LARGE SCALE GENOMIC DNA]</scope>
    <source>
        <strain evidence="3 4">NRRL 13137</strain>
    </source>
</reference>
<dbReference type="RefSeq" id="XP_015410686.1">
    <property type="nucleotide sequence ID" value="XM_015547259.1"/>
</dbReference>
<name>A0A0L1JEC7_ASPN3</name>
<dbReference type="InterPro" id="IPR013094">
    <property type="entry name" value="AB_hydrolase_3"/>
</dbReference>
<dbReference type="GO" id="GO:0016787">
    <property type="term" value="F:hydrolase activity"/>
    <property type="evidence" value="ECO:0007669"/>
    <property type="project" value="UniProtKB-KW"/>
</dbReference>
<proteinExistence type="predicted"/>
<keyword evidence="4" id="KW-1185">Reference proteome</keyword>
<evidence type="ECO:0000256" key="1">
    <source>
        <dbReference type="ARBA" id="ARBA00022801"/>
    </source>
</evidence>
<keyword evidence="1" id="KW-0378">Hydrolase</keyword>
<protein>
    <recommendedName>
        <fullName evidence="2">Alpha/beta hydrolase fold-3 domain-containing protein</fullName>
    </recommendedName>
</protein>
<sequence>MAAITGATFGEKFADFNVIQATYKQVHGHDIRADVLVPKSLSARGPRPVIARFHGGGLSCADSLYADWFPRWLLELSVTYNAIIVSANYRLLPEATGLEILEDVDDFWSWLHSDKSKDLLAAQDSPIELDLNRVLAAGDSAGGLLSIYLTLSYPDQLRAGTATYPQLSWDDPPLYAPQRSSLSPYVPESVIEEYIANIKPGDVVSSDPELRRATLGSALSQHRRSRGFYLRDSETSPRPNRLSQLARLDLPDTRLPRGGLVILHGIEDDDVLSKVSERFVEKAREVLRGRQGIDKLVLSLQPGGHGFDVDVPLTEGWLSSALKSALDAWLE</sequence>
<feature type="domain" description="Alpha/beta hydrolase fold-3" evidence="2">
    <location>
        <begin position="53"/>
        <end position="197"/>
    </location>
</feature>
<dbReference type="SUPFAM" id="SSF53474">
    <property type="entry name" value="alpha/beta-Hydrolases"/>
    <property type="match status" value="1"/>
</dbReference>
<evidence type="ECO:0000313" key="4">
    <source>
        <dbReference type="Proteomes" id="UP000037505"/>
    </source>
</evidence>